<reference evidence="8 9" key="1">
    <citation type="journal article" date="2016" name="Nat. Commun.">
        <title>Thousands of microbial genomes shed light on interconnected biogeochemical processes in an aquifer system.</title>
        <authorList>
            <person name="Anantharaman K."/>
            <person name="Brown C.T."/>
            <person name="Hug L.A."/>
            <person name="Sharon I."/>
            <person name="Castelle C.J."/>
            <person name="Probst A.J."/>
            <person name="Thomas B.C."/>
            <person name="Singh A."/>
            <person name="Wilkins M.J."/>
            <person name="Karaoz U."/>
            <person name="Brodie E.L."/>
            <person name="Williams K.H."/>
            <person name="Hubbard S.S."/>
            <person name="Banfield J.F."/>
        </authorList>
    </citation>
    <scope>NUCLEOTIDE SEQUENCE [LARGE SCALE GENOMIC DNA]</scope>
</reference>
<keyword evidence="6" id="KW-1133">Transmembrane helix</keyword>
<evidence type="ECO:0000313" key="9">
    <source>
        <dbReference type="Proteomes" id="UP000178432"/>
    </source>
</evidence>
<feature type="compositionally biased region" description="Acidic residues" evidence="5">
    <location>
        <begin position="427"/>
        <end position="437"/>
    </location>
</feature>
<evidence type="ECO:0000256" key="1">
    <source>
        <dbReference type="ARBA" id="ARBA00004613"/>
    </source>
</evidence>
<feature type="region of interest" description="Disordered" evidence="5">
    <location>
        <begin position="408"/>
        <end position="437"/>
    </location>
</feature>
<accession>A0A1G1Y5D7</accession>
<dbReference type="Gene3D" id="2.60.40.10">
    <property type="entry name" value="Immunoglobulins"/>
    <property type="match status" value="1"/>
</dbReference>
<dbReference type="InterPro" id="IPR033764">
    <property type="entry name" value="Sdr_B"/>
</dbReference>
<feature type="domain" description="SD-repeat containing protein B" evidence="7">
    <location>
        <begin position="42"/>
        <end position="109"/>
    </location>
</feature>
<gene>
    <name evidence="8" type="ORF">A2663_01980</name>
</gene>
<keyword evidence="4" id="KW-0175">Coiled coil</keyword>
<feature type="coiled-coil region" evidence="4">
    <location>
        <begin position="302"/>
        <end position="329"/>
    </location>
</feature>
<evidence type="ECO:0000256" key="4">
    <source>
        <dbReference type="SAM" id="Coils"/>
    </source>
</evidence>
<dbReference type="AlphaFoldDB" id="A0A1G1Y5D7"/>
<keyword evidence="3" id="KW-0732">Signal</keyword>
<comment type="caution">
    <text evidence="8">The sequence shown here is derived from an EMBL/GenBank/DDBJ whole genome shotgun (WGS) entry which is preliminary data.</text>
</comment>
<keyword evidence="6" id="KW-0472">Membrane</keyword>
<name>A0A1G1Y5D7_9BACT</name>
<dbReference type="EMBL" id="MHIF01000032">
    <property type="protein sequence ID" value="OGY47471.1"/>
    <property type="molecule type" value="Genomic_DNA"/>
</dbReference>
<feature type="compositionally biased region" description="Gly residues" evidence="5">
    <location>
        <begin position="263"/>
        <end position="272"/>
    </location>
</feature>
<feature type="region of interest" description="Disordered" evidence="5">
    <location>
        <begin position="255"/>
        <end position="294"/>
    </location>
</feature>
<proteinExistence type="predicted"/>
<evidence type="ECO:0000256" key="5">
    <source>
        <dbReference type="SAM" id="MobiDB-lite"/>
    </source>
</evidence>
<organism evidence="8 9">
    <name type="scientific">Candidatus Buchananbacteria bacterium RIFCSPHIGHO2_01_FULL_46_12</name>
    <dbReference type="NCBI Taxonomy" id="1797536"/>
    <lineage>
        <taxon>Bacteria</taxon>
        <taxon>Candidatus Buchananiibacteriota</taxon>
    </lineage>
</organism>
<dbReference type="GO" id="GO:0005576">
    <property type="term" value="C:extracellular region"/>
    <property type="evidence" value="ECO:0007669"/>
    <property type="project" value="UniProtKB-SubCell"/>
</dbReference>
<evidence type="ECO:0000259" key="7">
    <source>
        <dbReference type="Pfam" id="PF17210"/>
    </source>
</evidence>
<dbReference type="InterPro" id="IPR013783">
    <property type="entry name" value="Ig-like_fold"/>
</dbReference>
<feature type="transmembrane region" description="Helical" evidence="6">
    <location>
        <begin position="390"/>
        <end position="407"/>
    </location>
</feature>
<feature type="transmembrane region" description="Helical" evidence="6">
    <location>
        <begin position="367"/>
        <end position="384"/>
    </location>
</feature>
<evidence type="ECO:0000313" key="8">
    <source>
        <dbReference type="EMBL" id="OGY47471.1"/>
    </source>
</evidence>
<dbReference type="Proteomes" id="UP000178432">
    <property type="component" value="Unassembled WGS sequence"/>
</dbReference>
<sequence length="437" mass="47867">MNQSFKFYPKPGGVKATALVVFFLLLISGLPNPVLARDAGQISGRVYSDLNINNISDIGEQGLFGWQVNLLLAEKIIKSTPSDSSGHYYFPDLPPGDYQIQAGVQNGWAMVFGRSAAINLRAGQQAEVNLGGYQINQIDEKTFSPLMYIHTYSVQKLSPTSVKVIWFTNYLATGQIVFGKNQVSNPDQEIGVDNFGYQNATAVDFEVKTYHEIILENIEPGKVYFSRIISLPDPRQWRGAPGIVSPEIIITAGSFGSKTEGSQTGGDSGGQVKGSQTQDSNQTPDGKGNLIHPGKVLSTEISEEEIADEEEAKIEADAAKQQAKEEENKAQPAQCAYYIWLFLILNLIGAALAWQRGKNSESNLIKNMWWILSLLALGPTIFYYPSCRTAVWLLVLLAVNFSYVSGFKKKPRPPGEASPPPPSPFDNFDDDNITASG</sequence>
<feature type="transmembrane region" description="Helical" evidence="6">
    <location>
        <begin position="337"/>
        <end position="355"/>
    </location>
</feature>
<evidence type="ECO:0000256" key="2">
    <source>
        <dbReference type="ARBA" id="ARBA00022525"/>
    </source>
</evidence>
<comment type="subcellular location">
    <subcellularLocation>
        <location evidence="1">Secreted</location>
    </subcellularLocation>
</comment>
<dbReference type="Pfam" id="PF17210">
    <property type="entry name" value="SdrD_B"/>
    <property type="match status" value="1"/>
</dbReference>
<keyword evidence="2" id="KW-0964">Secreted</keyword>
<dbReference type="SUPFAM" id="SSF117074">
    <property type="entry name" value="Hypothetical protein PA1324"/>
    <property type="match status" value="1"/>
</dbReference>
<feature type="compositionally biased region" description="Pro residues" evidence="5">
    <location>
        <begin position="414"/>
        <end position="424"/>
    </location>
</feature>
<feature type="compositionally biased region" description="Polar residues" evidence="5">
    <location>
        <begin position="273"/>
        <end position="284"/>
    </location>
</feature>
<evidence type="ECO:0000256" key="3">
    <source>
        <dbReference type="ARBA" id="ARBA00022729"/>
    </source>
</evidence>
<evidence type="ECO:0000256" key="6">
    <source>
        <dbReference type="SAM" id="Phobius"/>
    </source>
</evidence>
<protein>
    <recommendedName>
        <fullName evidence="7">SD-repeat containing protein B domain-containing protein</fullName>
    </recommendedName>
</protein>
<keyword evidence="6" id="KW-0812">Transmembrane</keyword>